<evidence type="ECO:0000259" key="3">
    <source>
        <dbReference type="Pfam" id="PF00561"/>
    </source>
</evidence>
<dbReference type="Proteomes" id="UP001165065">
    <property type="component" value="Unassembled WGS sequence"/>
</dbReference>
<evidence type="ECO:0000313" key="5">
    <source>
        <dbReference type="Proteomes" id="UP001165065"/>
    </source>
</evidence>
<sequence length="442" mass="49409">MGRDPEDISVELSEPSSPLNGTSRKSSSSFPSEDSTPNCWLRPCCGCCTCVPIEGWCMSPAFWLGFLGLWGLMTLLMNMFCRTRTGSPFYSMSPSFDTYGMFFIIVFAFGSAIAFYNREALKKIVSAKALPPNTFKKLSTFLVVYVLLMYPLFKIAQASIYPGIVVKLWAEIRPSDASSTGEEFKFTSTLDGATLGAYHQIHYGPSVDTVVPNADPANVPNGEEIVPVVFLGGNGGSMWSNARSGQDFIQRYLDKDVKYFDVYSFSYRGYEPNEHLGVSEKKVVADSIDFVNWVMDKFPNRRPIIVSHSLGTGPASAVSEHFQDSLSCIVFGMPFSTMTQTSQEVAYYTPMIYLYLVDRWNSVGRVKKMSPEVPVVILSAGKDELIAPHHQKSMFEAANSNDKLFSYVEEGRHMDIMDAIYLLGVEYDDWFERGCMGRRIIS</sequence>
<name>A0A9W7L641_9STRA</name>
<feature type="transmembrane region" description="Helical" evidence="2">
    <location>
        <begin position="138"/>
        <end position="156"/>
    </location>
</feature>
<protein>
    <recommendedName>
        <fullName evidence="3">AB hydrolase-1 domain-containing protein</fullName>
    </recommendedName>
</protein>
<accession>A0A9W7L641</accession>
<dbReference type="EMBL" id="BRYA01000024">
    <property type="protein sequence ID" value="GMI32940.1"/>
    <property type="molecule type" value="Genomic_DNA"/>
</dbReference>
<reference evidence="5" key="1">
    <citation type="journal article" date="2023" name="Commun. Biol.">
        <title>Genome analysis of Parmales, the sister group of diatoms, reveals the evolutionary specialization of diatoms from phago-mixotrophs to photoautotrophs.</title>
        <authorList>
            <person name="Ban H."/>
            <person name="Sato S."/>
            <person name="Yoshikawa S."/>
            <person name="Yamada K."/>
            <person name="Nakamura Y."/>
            <person name="Ichinomiya M."/>
            <person name="Sato N."/>
            <person name="Blanc-Mathieu R."/>
            <person name="Endo H."/>
            <person name="Kuwata A."/>
            <person name="Ogata H."/>
        </authorList>
    </citation>
    <scope>NUCLEOTIDE SEQUENCE [LARGE SCALE GENOMIC DNA]</scope>
</reference>
<dbReference type="InterPro" id="IPR000073">
    <property type="entry name" value="AB_hydrolase_1"/>
</dbReference>
<evidence type="ECO:0000256" key="2">
    <source>
        <dbReference type="SAM" id="Phobius"/>
    </source>
</evidence>
<keyword evidence="2" id="KW-0472">Membrane</keyword>
<evidence type="ECO:0000313" key="4">
    <source>
        <dbReference type="EMBL" id="GMI32940.1"/>
    </source>
</evidence>
<keyword evidence="2" id="KW-0812">Transmembrane</keyword>
<dbReference type="Gene3D" id="3.40.50.1820">
    <property type="entry name" value="alpha/beta hydrolase"/>
    <property type="match status" value="1"/>
</dbReference>
<dbReference type="PANTHER" id="PTHR12277:SF81">
    <property type="entry name" value="PROTEIN ABHD13"/>
    <property type="match status" value="1"/>
</dbReference>
<feature type="transmembrane region" description="Helical" evidence="2">
    <location>
        <begin position="61"/>
        <end position="79"/>
    </location>
</feature>
<feature type="transmembrane region" description="Helical" evidence="2">
    <location>
        <begin position="99"/>
        <end position="117"/>
    </location>
</feature>
<gene>
    <name evidence="4" type="ORF">TrCOL_g2956</name>
</gene>
<feature type="region of interest" description="Disordered" evidence="1">
    <location>
        <begin position="1"/>
        <end position="36"/>
    </location>
</feature>
<dbReference type="AlphaFoldDB" id="A0A9W7L641"/>
<organism evidence="4 5">
    <name type="scientific">Triparma columacea</name>
    <dbReference type="NCBI Taxonomy" id="722753"/>
    <lineage>
        <taxon>Eukaryota</taxon>
        <taxon>Sar</taxon>
        <taxon>Stramenopiles</taxon>
        <taxon>Ochrophyta</taxon>
        <taxon>Bolidophyceae</taxon>
        <taxon>Parmales</taxon>
        <taxon>Triparmaceae</taxon>
        <taxon>Triparma</taxon>
    </lineage>
</organism>
<dbReference type="InterPro" id="IPR029058">
    <property type="entry name" value="AB_hydrolase_fold"/>
</dbReference>
<keyword evidence="5" id="KW-1185">Reference proteome</keyword>
<comment type="caution">
    <text evidence="4">The sequence shown here is derived from an EMBL/GenBank/DDBJ whole genome shotgun (WGS) entry which is preliminary data.</text>
</comment>
<proteinExistence type="predicted"/>
<dbReference type="OrthoDB" id="10249433at2759"/>
<dbReference type="Pfam" id="PF00561">
    <property type="entry name" value="Abhydrolase_1"/>
    <property type="match status" value="1"/>
</dbReference>
<feature type="compositionally biased region" description="Low complexity" evidence="1">
    <location>
        <begin position="23"/>
        <end position="35"/>
    </location>
</feature>
<dbReference type="SUPFAM" id="SSF53474">
    <property type="entry name" value="alpha/beta-Hydrolases"/>
    <property type="match status" value="1"/>
</dbReference>
<feature type="domain" description="AB hydrolase-1" evidence="3">
    <location>
        <begin position="227"/>
        <end position="341"/>
    </location>
</feature>
<evidence type="ECO:0000256" key="1">
    <source>
        <dbReference type="SAM" id="MobiDB-lite"/>
    </source>
</evidence>
<keyword evidence="2" id="KW-1133">Transmembrane helix</keyword>
<dbReference type="PANTHER" id="PTHR12277">
    <property type="entry name" value="ALPHA/BETA HYDROLASE DOMAIN-CONTAINING PROTEIN"/>
    <property type="match status" value="1"/>
</dbReference>